<sequence length="43" mass="4915">MVYARVSKLFKILSQMRERLHVAHVGEIRAVSSTAVKDIEIEC</sequence>
<dbReference type="AlphaFoldDB" id="A0A0F3NBL5"/>
<name>A0A0F3NBL5_ANAPH</name>
<dbReference type="PATRIC" id="fig|1359152.3.peg.1463"/>
<accession>A0A0F3NBL5</accession>
<evidence type="ECO:0000313" key="2">
    <source>
        <dbReference type="EMBL" id="KJV65087.1"/>
    </source>
</evidence>
<proteinExistence type="predicted"/>
<dbReference type="Proteomes" id="UP000033441">
    <property type="component" value="Unassembled WGS sequence"/>
</dbReference>
<reference evidence="2 3" key="1">
    <citation type="submission" date="2015-02" db="EMBL/GenBank/DDBJ databases">
        <title>Genome Sequencing of Rickettsiales.</title>
        <authorList>
            <person name="Daugherty S.C."/>
            <person name="Su Q."/>
            <person name="Abolude K."/>
            <person name="Beier-Sexton M."/>
            <person name="Carlyon J.A."/>
            <person name="Carter R."/>
            <person name="Day N.P."/>
            <person name="Dumler S.J."/>
            <person name="Dyachenko V."/>
            <person name="Godinez A."/>
            <person name="Kurtti T.J."/>
            <person name="Lichay M."/>
            <person name="Mullins K.E."/>
            <person name="Ott S."/>
            <person name="Pappas-Brown V."/>
            <person name="Paris D.H."/>
            <person name="Patel P."/>
            <person name="Richards A.L."/>
            <person name="Sadzewicz L."/>
            <person name="Sears K."/>
            <person name="Seidman D."/>
            <person name="Sengamalay N."/>
            <person name="Stenos J."/>
            <person name="Tallon L.J."/>
            <person name="Vincent G."/>
            <person name="Fraser C.M."/>
            <person name="Munderloh U."/>
            <person name="Dunning-Hotopp J.C."/>
        </authorList>
    </citation>
    <scope>NUCLEOTIDE SEQUENCE [LARGE SCALE GENOMIC DNA]</scope>
    <source>
        <strain evidence="2 3">ApMUC09</strain>
    </source>
</reference>
<dbReference type="EMBL" id="LANV01000001">
    <property type="protein sequence ID" value="KJV64119.1"/>
    <property type="molecule type" value="Genomic_DNA"/>
</dbReference>
<evidence type="ECO:0000313" key="1">
    <source>
        <dbReference type="EMBL" id="KJV64119.1"/>
    </source>
</evidence>
<dbReference type="EMBL" id="LANV01000001">
    <property type="protein sequence ID" value="KJV65087.1"/>
    <property type="molecule type" value="Genomic_DNA"/>
</dbReference>
<organism evidence="2 3">
    <name type="scientific">Anaplasma phagocytophilum str. ApMUC09</name>
    <dbReference type="NCBI Taxonomy" id="1359152"/>
    <lineage>
        <taxon>Bacteria</taxon>
        <taxon>Pseudomonadati</taxon>
        <taxon>Pseudomonadota</taxon>
        <taxon>Alphaproteobacteria</taxon>
        <taxon>Rickettsiales</taxon>
        <taxon>Anaplasmataceae</taxon>
        <taxon>Anaplasma</taxon>
        <taxon>phagocytophilum group</taxon>
    </lineage>
</organism>
<evidence type="ECO:0000313" key="3">
    <source>
        <dbReference type="Proteomes" id="UP000033441"/>
    </source>
</evidence>
<comment type="caution">
    <text evidence="2">The sequence shown here is derived from an EMBL/GenBank/DDBJ whole genome shotgun (WGS) entry which is preliminary data.</text>
</comment>
<gene>
    <name evidence="2" type="ORF">APHMUC_1397</name>
    <name evidence="1" type="ORF">APHMUC_1514</name>
</gene>
<protein>
    <submittedName>
        <fullName evidence="2">Uncharacterized protein</fullName>
    </submittedName>
</protein>